<dbReference type="SUPFAM" id="SSF47986">
    <property type="entry name" value="DEATH domain"/>
    <property type="match status" value="1"/>
</dbReference>
<feature type="domain" description="Death" evidence="1">
    <location>
        <begin position="67"/>
        <end position="131"/>
    </location>
</feature>
<dbReference type="PROSITE" id="PS50017">
    <property type="entry name" value="DEATH_DOMAIN"/>
    <property type="match status" value="1"/>
</dbReference>
<dbReference type="KEGG" id="dci:103507783"/>
<gene>
    <name evidence="3" type="primary">LOC103507783</name>
</gene>
<organism evidence="2 3">
    <name type="scientific">Diaphorina citri</name>
    <name type="common">Asian citrus psyllid</name>
    <dbReference type="NCBI Taxonomy" id="121845"/>
    <lineage>
        <taxon>Eukaryota</taxon>
        <taxon>Metazoa</taxon>
        <taxon>Ecdysozoa</taxon>
        <taxon>Arthropoda</taxon>
        <taxon>Hexapoda</taxon>
        <taxon>Insecta</taxon>
        <taxon>Pterygota</taxon>
        <taxon>Neoptera</taxon>
        <taxon>Paraneoptera</taxon>
        <taxon>Hemiptera</taxon>
        <taxon>Sternorrhyncha</taxon>
        <taxon>Psylloidea</taxon>
        <taxon>Psyllidae</taxon>
        <taxon>Diaphorininae</taxon>
        <taxon>Diaphorina</taxon>
    </lineage>
</organism>
<dbReference type="GO" id="GO:0007165">
    <property type="term" value="P:signal transduction"/>
    <property type="evidence" value="ECO:0007669"/>
    <property type="project" value="InterPro"/>
</dbReference>
<dbReference type="Proteomes" id="UP000079169">
    <property type="component" value="Unplaced"/>
</dbReference>
<dbReference type="RefSeq" id="XP_008470509.1">
    <property type="nucleotide sequence ID" value="XM_008472287.3"/>
</dbReference>
<proteinExistence type="predicted"/>
<keyword evidence="2" id="KW-1185">Reference proteome</keyword>
<evidence type="ECO:0000313" key="3">
    <source>
        <dbReference type="RefSeq" id="XP_008470509.1"/>
    </source>
</evidence>
<evidence type="ECO:0000259" key="1">
    <source>
        <dbReference type="PROSITE" id="PS50017"/>
    </source>
</evidence>
<accession>A0A1S3CZX2</accession>
<dbReference type="InterPro" id="IPR000488">
    <property type="entry name" value="Death_dom"/>
</dbReference>
<dbReference type="OMA" id="TAECITK"/>
<dbReference type="Gene3D" id="1.10.533.10">
    <property type="entry name" value="Death Domain, Fas"/>
    <property type="match status" value="1"/>
</dbReference>
<dbReference type="AlphaFoldDB" id="A0A1S3CZX2"/>
<name>A0A1S3CZX2_DIACI</name>
<dbReference type="STRING" id="121845.A0A1S3CZX2"/>
<dbReference type="GeneID" id="103507783"/>
<protein>
    <submittedName>
        <fullName evidence="3">Uncharacterized protein LOC103507783</fullName>
    </submittedName>
</protein>
<evidence type="ECO:0000313" key="2">
    <source>
        <dbReference type="Proteomes" id="UP000079169"/>
    </source>
</evidence>
<reference evidence="3" key="1">
    <citation type="submission" date="2025-08" db="UniProtKB">
        <authorList>
            <consortium name="RefSeq"/>
        </authorList>
    </citation>
    <scope>IDENTIFICATION</scope>
</reference>
<dbReference type="InterPro" id="IPR011029">
    <property type="entry name" value="DEATH-like_dom_sf"/>
</dbReference>
<dbReference type="PaxDb" id="121845-A0A1S3CZX2"/>
<sequence>MAQEENDLLKDVPHMTDEVNQYQADQLIDKMRNFHATLLFEPDGWPALKDICLTLSGIPKNSLTKGWRDFAGELDLNFYEIGCISNYTHEDYSELVIKAFSQDKNATIDKILQAIVNIERWDVIRCSSKSLDHLYETIVAKEYESLNKVKLSDQCKTYKEFQNAQKEIHKHILEGPNIKANNLPLLFSTLPITLKNVTKQREMYSAPYEENNFKLEDDTPSETPTEGLGAIIEKARDNTDNIIFTAVYEKAVPFDKGESHKERDSKYEKIVMLTYASDGLEFVKDIAAKFRTPCEGKLPIGVLTLREQKTAALKNPEKFVMDMFPQVDYVVPILTPGYFKSLSQHNVQLSNFSEETLDQAFTSLIHDLMCKHYVKNNCLNDKFRCIIPDAFIPTVTYDSNFQSDPTFNIWLPLSELDTLKSVMLKQ</sequence>